<sequence length="34" mass="4274">YSTKIYYLIILILNKICRQNLFCLWIKKLCPRWL</sequence>
<accession>A0A0K2V669</accession>
<proteinExistence type="predicted"/>
<name>A0A0K2V669_LEPSM</name>
<protein>
    <submittedName>
        <fullName evidence="1">Uncharacterized protein</fullName>
    </submittedName>
</protein>
<dbReference type="AlphaFoldDB" id="A0A0K2V669"/>
<organism evidence="1">
    <name type="scientific">Lepeophtheirus salmonis</name>
    <name type="common">Salmon louse</name>
    <name type="synonym">Caligus salmonis</name>
    <dbReference type="NCBI Taxonomy" id="72036"/>
    <lineage>
        <taxon>Eukaryota</taxon>
        <taxon>Metazoa</taxon>
        <taxon>Ecdysozoa</taxon>
        <taxon>Arthropoda</taxon>
        <taxon>Crustacea</taxon>
        <taxon>Multicrustacea</taxon>
        <taxon>Hexanauplia</taxon>
        <taxon>Copepoda</taxon>
        <taxon>Siphonostomatoida</taxon>
        <taxon>Caligidae</taxon>
        <taxon>Lepeophtheirus</taxon>
    </lineage>
</organism>
<feature type="non-terminal residue" evidence="1">
    <location>
        <position position="1"/>
    </location>
</feature>
<reference evidence="1" key="1">
    <citation type="submission" date="2014-05" db="EMBL/GenBank/DDBJ databases">
        <authorList>
            <person name="Chronopoulou M."/>
        </authorList>
    </citation>
    <scope>NUCLEOTIDE SEQUENCE</scope>
    <source>
        <tissue evidence="1">Whole organism</tissue>
    </source>
</reference>
<evidence type="ECO:0000313" key="1">
    <source>
        <dbReference type="EMBL" id="CDW45421.1"/>
    </source>
</evidence>
<dbReference type="EMBL" id="HACA01028060">
    <property type="protein sequence ID" value="CDW45421.1"/>
    <property type="molecule type" value="Transcribed_RNA"/>
</dbReference>